<feature type="domain" description="Pyruvate/ketoisovalerate oxidoreductase catalytic" evidence="2">
    <location>
        <begin position="12"/>
        <end position="174"/>
    </location>
</feature>
<dbReference type="AlphaFoldDB" id="A0A523TKG2"/>
<evidence type="ECO:0000259" key="2">
    <source>
        <dbReference type="Pfam" id="PF01558"/>
    </source>
</evidence>
<dbReference type="SUPFAM" id="SSF53323">
    <property type="entry name" value="Pyruvate-ferredoxin oxidoreductase, PFOR, domain III"/>
    <property type="match status" value="1"/>
</dbReference>
<dbReference type="EMBL" id="SOJT01000017">
    <property type="protein sequence ID" value="TET30822.1"/>
    <property type="molecule type" value="Genomic_DNA"/>
</dbReference>
<evidence type="ECO:0000313" key="3">
    <source>
        <dbReference type="EMBL" id="TET30822.1"/>
    </source>
</evidence>
<dbReference type="InterPro" id="IPR019752">
    <property type="entry name" value="Pyrv/ketoisovalerate_OxRed_cat"/>
</dbReference>
<accession>A0A523TKG2</accession>
<sequence length="185" mass="19625">MSRMEVKISGFGGQGIVLAGIIIARAAGLHDKKYVTQTQSYGPEARGGACASEIVISDEKVDYPLVEEADVLVAMSQEALNHYLSTLKEGGTLLVDPDLVPEVPEVPGSKIYKIAATRVATNELGRKIVANMVMLGSLVHISGVSTNKAIKEAVRESVPPGTEGLNLKALEKGMKLAREVADEII</sequence>
<evidence type="ECO:0000313" key="4">
    <source>
        <dbReference type="Proteomes" id="UP000316517"/>
    </source>
</evidence>
<comment type="caution">
    <text evidence="3">The sequence shown here is derived from an EMBL/GenBank/DDBJ whole genome shotgun (WGS) entry which is preliminary data.</text>
</comment>
<dbReference type="InterPro" id="IPR002869">
    <property type="entry name" value="Pyrv_flavodox_OxRed_cen"/>
</dbReference>
<organism evidence="3 4">
    <name type="scientific">Aerophobetes bacterium</name>
    <dbReference type="NCBI Taxonomy" id="2030807"/>
    <lineage>
        <taxon>Bacteria</taxon>
        <taxon>Candidatus Aerophobota</taxon>
    </lineage>
</organism>
<evidence type="ECO:0000256" key="1">
    <source>
        <dbReference type="ARBA" id="ARBA00023002"/>
    </source>
</evidence>
<dbReference type="Pfam" id="PF01558">
    <property type="entry name" value="POR"/>
    <property type="match status" value="1"/>
</dbReference>
<dbReference type="InterPro" id="IPR052554">
    <property type="entry name" value="2-oxoglutarate_synth_KorC"/>
</dbReference>
<dbReference type="PANTHER" id="PTHR42730:SF1">
    <property type="entry name" value="2-OXOGLUTARATE SYNTHASE SUBUNIT KORC"/>
    <property type="match status" value="1"/>
</dbReference>
<proteinExistence type="predicted"/>
<protein>
    <submittedName>
        <fullName evidence="3">2-oxoacid:ferredoxin oxidoreductase subunit gamma</fullName>
    </submittedName>
</protein>
<dbReference type="Gene3D" id="3.40.920.10">
    <property type="entry name" value="Pyruvate-ferredoxin oxidoreductase, PFOR, domain III"/>
    <property type="match status" value="1"/>
</dbReference>
<name>A0A523TKG2_UNCAE</name>
<dbReference type="Proteomes" id="UP000316517">
    <property type="component" value="Unassembled WGS sequence"/>
</dbReference>
<dbReference type="GO" id="GO:0016625">
    <property type="term" value="F:oxidoreductase activity, acting on the aldehyde or oxo group of donors, iron-sulfur protein as acceptor"/>
    <property type="evidence" value="ECO:0007669"/>
    <property type="project" value="InterPro"/>
</dbReference>
<dbReference type="PANTHER" id="PTHR42730">
    <property type="entry name" value="2-OXOGLUTARATE SYNTHASE SUBUNIT KORC"/>
    <property type="match status" value="1"/>
</dbReference>
<dbReference type="NCBIfam" id="NF006323">
    <property type="entry name" value="PRK08537.1"/>
    <property type="match status" value="1"/>
</dbReference>
<keyword evidence="1" id="KW-0560">Oxidoreductase</keyword>
<reference evidence="3 4" key="1">
    <citation type="submission" date="2019-03" db="EMBL/GenBank/DDBJ databases">
        <title>Metabolic potential of uncultured bacteria and archaea associated with petroleum seepage in deep-sea sediments.</title>
        <authorList>
            <person name="Dong X."/>
            <person name="Hubert C."/>
        </authorList>
    </citation>
    <scope>NUCLEOTIDE SEQUENCE [LARGE SCALE GENOMIC DNA]</scope>
    <source>
        <strain evidence="3">E44_bin3</strain>
    </source>
</reference>
<gene>
    <name evidence="3" type="ORF">E3J68_00320</name>
</gene>
<dbReference type="InterPro" id="IPR011894">
    <property type="entry name" value="PorC_KorC"/>
</dbReference>
<dbReference type="NCBIfam" id="TIGR02175">
    <property type="entry name" value="PorC_KorC"/>
    <property type="match status" value="1"/>
</dbReference>